<feature type="domain" description="UvrD-like helicase C-terminal" evidence="7">
    <location>
        <begin position="459"/>
        <end position="568"/>
    </location>
</feature>
<dbReference type="STRING" id="1666911.HLUCCA11_23035"/>
<dbReference type="EMBL" id="LJZR01000084">
    <property type="protein sequence ID" value="KPQ31766.1"/>
    <property type="molecule type" value="Genomic_DNA"/>
</dbReference>
<dbReference type="CDD" id="cd18807">
    <property type="entry name" value="SF1_C_UvrD"/>
    <property type="match status" value="1"/>
</dbReference>
<keyword evidence="1" id="KW-0547">Nucleotide-binding</keyword>
<dbReference type="SUPFAM" id="SSF52540">
    <property type="entry name" value="P-loop containing nucleoside triphosphate hydrolases"/>
    <property type="match status" value="1"/>
</dbReference>
<organism evidence="8 9">
    <name type="scientific">Phormidesmis priestleyi Ana</name>
    <dbReference type="NCBI Taxonomy" id="1666911"/>
    <lineage>
        <taxon>Bacteria</taxon>
        <taxon>Bacillati</taxon>
        <taxon>Cyanobacteriota</taxon>
        <taxon>Cyanophyceae</taxon>
        <taxon>Leptolyngbyales</taxon>
        <taxon>Leptolyngbyaceae</taxon>
        <taxon>Phormidesmis</taxon>
    </lineage>
</organism>
<dbReference type="InterPro" id="IPR027417">
    <property type="entry name" value="P-loop_NTPase"/>
</dbReference>
<proteinExistence type="predicted"/>
<gene>
    <name evidence="8" type="ORF">HLUCCA11_23035</name>
</gene>
<dbReference type="InterPro" id="IPR014017">
    <property type="entry name" value="DNA_helicase_UvrD-like_C"/>
</dbReference>
<name>A0A0P8BDT1_9CYAN</name>
<reference evidence="8 9" key="1">
    <citation type="submission" date="2015-09" db="EMBL/GenBank/DDBJ databases">
        <title>Identification and resolution of microdiversity through metagenomic sequencing of parallel consortia.</title>
        <authorList>
            <person name="Nelson W.C."/>
            <person name="Romine M.F."/>
            <person name="Lindemann S.R."/>
        </authorList>
    </citation>
    <scope>NUCLEOTIDE SEQUENCE [LARGE SCALE GENOMIC DNA]</scope>
    <source>
        <strain evidence="8">Ana</strain>
    </source>
</reference>
<dbReference type="Proteomes" id="UP000050465">
    <property type="component" value="Unassembled WGS sequence"/>
</dbReference>
<keyword evidence="2" id="KW-0378">Hydrolase</keyword>
<dbReference type="GO" id="GO:0003677">
    <property type="term" value="F:DNA binding"/>
    <property type="evidence" value="ECO:0007669"/>
    <property type="project" value="InterPro"/>
</dbReference>
<dbReference type="Pfam" id="PF08378">
    <property type="entry name" value="NERD"/>
    <property type="match status" value="1"/>
</dbReference>
<dbReference type="Pfam" id="PF13361">
    <property type="entry name" value="UvrD_C"/>
    <property type="match status" value="2"/>
</dbReference>
<evidence type="ECO:0000256" key="1">
    <source>
        <dbReference type="ARBA" id="ARBA00022741"/>
    </source>
</evidence>
<keyword evidence="4" id="KW-0067">ATP-binding</keyword>
<evidence type="ECO:0000313" key="8">
    <source>
        <dbReference type="EMBL" id="KPQ31766.1"/>
    </source>
</evidence>
<protein>
    <submittedName>
        <fullName evidence="8">Nuclease-related domain/Part of AAA domain/UvrD-like helicase C-terminal domain</fullName>
    </submittedName>
</protein>
<evidence type="ECO:0000256" key="3">
    <source>
        <dbReference type="ARBA" id="ARBA00022806"/>
    </source>
</evidence>
<dbReference type="Pfam" id="PF13245">
    <property type="entry name" value="AAA_19"/>
    <property type="match status" value="1"/>
</dbReference>
<keyword evidence="3 8" id="KW-0347">Helicase</keyword>
<dbReference type="Gene3D" id="3.40.50.300">
    <property type="entry name" value="P-loop containing nucleotide triphosphate hydrolases"/>
    <property type="match status" value="2"/>
</dbReference>
<feature type="domain" description="NERD" evidence="6">
    <location>
        <begin position="50"/>
        <end position="145"/>
    </location>
</feature>
<feature type="domain" description="UvrD-like helicase C-terminal" evidence="7">
    <location>
        <begin position="578"/>
        <end position="634"/>
    </location>
</feature>
<sequence length="653" mass="73413">MVLPASLESSHRMPEITKPPQGGHARDNYPSQNMATLIPSHRSCASRMTSGENRLAQRLESKLDDDYLLWYDVPVGPKCLHPDFILLHPSRGLFVLEVKDWKLETIRSVTPESFEIVTSPQGALKQVKHPLSQARDYALAICSLLEKDPALVQTTGRYQGKLLCPYAYGVVLPNITRAQFDSAPALERVIESHLVICQDEMFPSVDSGDFQERLWAMSHYNFGITLESEQIDRIRWHLYPEMRISSKQLSFFDEPPIDILQSAIPQVLRVMDLQQEQLARSLGEGHRVIHGVAGSGKTLILAYRCQHLAQAEQSVLVLCFNVALASKLRSLITAKDLNPLVTVRHFHGWCTDILRRYQLPRPDSRKYRGLDYIRQLEHCVIAAVEAGNIPKGQYAAVMVDEGHDFAPEWLKLVAQMVNPSTDSLLVLYDDAQNLYGKRAKRQFSFKELGIKAQGRTTILKLNYRNTAQVLMLAYEFAKEIMEPTDAGDEDVPPMVEPNSAGREGPVPVLMKCANYKAEIAYIINRAQQLQARGTPWHEMAIIYRTNWMGEAAFTQLQRAGVPVAWLNQNSSSRNFDPLSPSIKLMTMHTSKGLEFPVVFIPGLGHLPNPHGEVADEAQLLYVAMTRAIEMLVLTGDRRSAFVERLKGALGKVG</sequence>
<dbReference type="GO" id="GO:0016787">
    <property type="term" value="F:hydrolase activity"/>
    <property type="evidence" value="ECO:0007669"/>
    <property type="project" value="UniProtKB-KW"/>
</dbReference>
<dbReference type="InterPro" id="IPR011528">
    <property type="entry name" value="NERD"/>
</dbReference>
<dbReference type="GO" id="GO:0005829">
    <property type="term" value="C:cytosol"/>
    <property type="evidence" value="ECO:0007669"/>
    <property type="project" value="TreeGrafter"/>
</dbReference>
<evidence type="ECO:0000259" key="6">
    <source>
        <dbReference type="Pfam" id="PF08378"/>
    </source>
</evidence>
<feature type="region of interest" description="Disordered" evidence="5">
    <location>
        <begin position="1"/>
        <end position="27"/>
    </location>
</feature>
<evidence type="ECO:0000256" key="2">
    <source>
        <dbReference type="ARBA" id="ARBA00022801"/>
    </source>
</evidence>
<dbReference type="GO" id="GO:0005524">
    <property type="term" value="F:ATP binding"/>
    <property type="evidence" value="ECO:0007669"/>
    <property type="project" value="UniProtKB-KW"/>
</dbReference>
<dbReference type="PANTHER" id="PTHR11070">
    <property type="entry name" value="UVRD / RECB / PCRA DNA HELICASE FAMILY MEMBER"/>
    <property type="match status" value="1"/>
</dbReference>
<evidence type="ECO:0000256" key="4">
    <source>
        <dbReference type="ARBA" id="ARBA00022840"/>
    </source>
</evidence>
<evidence type="ECO:0000259" key="7">
    <source>
        <dbReference type="Pfam" id="PF13361"/>
    </source>
</evidence>
<dbReference type="PATRIC" id="fig|1666911.3.peg.5400"/>
<accession>A0A0P8BDT1</accession>
<dbReference type="GO" id="GO:0000725">
    <property type="term" value="P:recombinational repair"/>
    <property type="evidence" value="ECO:0007669"/>
    <property type="project" value="TreeGrafter"/>
</dbReference>
<dbReference type="GO" id="GO:0043138">
    <property type="term" value="F:3'-5' DNA helicase activity"/>
    <property type="evidence" value="ECO:0007669"/>
    <property type="project" value="TreeGrafter"/>
</dbReference>
<dbReference type="InterPro" id="IPR000212">
    <property type="entry name" value="DNA_helicase_UvrD/REP"/>
</dbReference>
<evidence type="ECO:0000313" key="9">
    <source>
        <dbReference type="Proteomes" id="UP000050465"/>
    </source>
</evidence>
<dbReference type="AlphaFoldDB" id="A0A0P8BDT1"/>
<dbReference type="PANTHER" id="PTHR11070:SF2">
    <property type="entry name" value="ATP-DEPENDENT DNA HELICASE SRS2"/>
    <property type="match status" value="1"/>
</dbReference>
<comment type="caution">
    <text evidence="8">The sequence shown here is derived from an EMBL/GenBank/DDBJ whole genome shotgun (WGS) entry which is preliminary data.</text>
</comment>
<evidence type="ECO:0000256" key="5">
    <source>
        <dbReference type="SAM" id="MobiDB-lite"/>
    </source>
</evidence>